<evidence type="ECO:0000256" key="1">
    <source>
        <dbReference type="SAM" id="MobiDB-lite"/>
    </source>
</evidence>
<reference evidence="2 3" key="1">
    <citation type="journal article" date="2023" name="Sci. Data">
        <title>Genome assembly of the Korean intertidal mud-creeper Batillaria attramentaria.</title>
        <authorList>
            <person name="Patra A.K."/>
            <person name="Ho P.T."/>
            <person name="Jun S."/>
            <person name="Lee S.J."/>
            <person name="Kim Y."/>
            <person name="Won Y.J."/>
        </authorList>
    </citation>
    <scope>NUCLEOTIDE SEQUENCE [LARGE SCALE GENOMIC DNA]</scope>
    <source>
        <strain evidence="2">Wonlab-2016</strain>
    </source>
</reference>
<accession>A0ABD0JJ38</accession>
<sequence length="91" mass="10417">MTDLNGSGKNRQISIKHEAIIVPAHHQETTNDKTARDERENSRTKAKEEEHSPSIHPAQLCINSIMGEWCSINFAVMCDKTLHHWKPLMEL</sequence>
<dbReference type="AlphaFoldDB" id="A0ABD0JJ38"/>
<evidence type="ECO:0000313" key="2">
    <source>
        <dbReference type="EMBL" id="KAK7474869.1"/>
    </source>
</evidence>
<gene>
    <name evidence="2" type="ORF">BaRGS_00033871</name>
</gene>
<feature type="compositionally biased region" description="Polar residues" evidence="1">
    <location>
        <begin position="1"/>
        <end position="13"/>
    </location>
</feature>
<evidence type="ECO:0000313" key="3">
    <source>
        <dbReference type="Proteomes" id="UP001519460"/>
    </source>
</evidence>
<feature type="compositionally biased region" description="Basic and acidic residues" evidence="1">
    <location>
        <begin position="15"/>
        <end position="53"/>
    </location>
</feature>
<dbReference type="Proteomes" id="UP001519460">
    <property type="component" value="Unassembled WGS sequence"/>
</dbReference>
<feature type="region of interest" description="Disordered" evidence="1">
    <location>
        <begin position="1"/>
        <end position="56"/>
    </location>
</feature>
<proteinExistence type="predicted"/>
<keyword evidence="3" id="KW-1185">Reference proteome</keyword>
<name>A0ABD0JJ38_9CAEN</name>
<dbReference type="EMBL" id="JACVVK020000422">
    <property type="protein sequence ID" value="KAK7474869.1"/>
    <property type="molecule type" value="Genomic_DNA"/>
</dbReference>
<protein>
    <submittedName>
        <fullName evidence="2">Uncharacterized protein</fullName>
    </submittedName>
</protein>
<comment type="caution">
    <text evidence="2">The sequence shown here is derived from an EMBL/GenBank/DDBJ whole genome shotgun (WGS) entry which is preliminary data.</text>
</comment>
<organism evidence="2 3">
    <name type="scientific">Batillaria attramentaria</name>
    <dbReference type="NCBI Taxonomy" id="370345"/>
    <lineage>
        <taxon>Eukaryota</taxon>
        <taxon>Metazoa</taxon>
        <taxon>Spiralia</taxon>
        <taxon>Lophotrochozoa</taxon>
        <taxon>Mollusca</taxon>
        <taxon>Gastropoda</taxon>
        <taxon>Caenogastropoda</taxon>
        <taxon>Sorbeoconcha</taxon>
        <taxon>Cerithioidea</taxon>
        <taxon>Batillariidae</taxon>
        <taxon>Batillaria</taxon>
    </lineage>
</organism>